<gene>
    <name evidence="1" type="ORF">TT172_LOCUS7518</name>
</gene>
<proteinExistence type="predicted"/>
<reference evidence="1 2" key="1">
    <citation type="submission" date="2018-04" db="EMBL/GenBank/DDBJ databases">
        <authorList>
            <person name="Huttner S."/>
            <person name="Dainat J."/>
        </authorList>
    </citation>
    <scope>NUCLEOTIDE SEQUENCE [LARGE SCALE GENOMIC DNA]</scope>
</reference>
<name>A0A3S4F265_9PEZI</name>
<accession>A0A3S4F265</accession>
<evidence type="ECO:0000313" key="1">
    <source>
        <dbReference type="EMBL" id="SPQ25099.1"/>
    </source>
</evidence>
<organism evidence="1 2">
    <name type="scientific">Thermothielavioides terrestris</name>
    <dbReference type="NCBI Taxonomy" id="2587410"/>
    <lineage>
        <taxon>Eukaryota</taxon>
        <taxon>Fungi</taxon>
        <taxon>Dikarya</taxon>
        <taxon>Ascomycota</taxon>
        <taxon>Pezizomycotina</taxon>
        <taxon>Sordariomycetes</taxon>
        <taxon>Sordariomycetidae</taxon>
        <taxon>Sordariales</taxon>
        <taxon>Chaetomiaceae</taxon>
        <taxon>Thermothielavioides</taxon>
    </lineage>
</organism>
<dbReference type="Proteomes" id="UP000289323">
    <property type="component" value="Unassembled WGS sequence"/>
</dbReference>
<sequence>MIFRLQTPQDGSDFDGKQQLNLNHVRSDNPLPTMLGDVNRPAQVQEIAETLPTHVADIVNMFN</sequence>
<dbReference type="EMBL" id="OUUZ01000015">
    <property type="protein sequence ID" value="SPQ25099.1"/>
    <property type="molecule type" value="Genomic_DNA"/>
</dbReference>
<protein>
    <submittedName>
        <fullName evidence="1">12938765-8b37-419b-921e-b20a6496ef6b</fullName>
    </submittedName>
</protein>
<evidence type="ECO:0000313" key="2">
    <source>
        <dbReference type="Proteomes" id="UP000289323"/>
    </source>
</evidence>
<dbReference type="AlphaFoldDB" id="A0A3S4F265"/>